<dbReference type="GO" id="GO:0003677">
    <property type="term" value="F:DNA binding"/>
    <property type="evidence" value="ECO:0007669"/>
    <property type="project" value="InterPro"/>
</dbReference>
<feature type="compositionally biased region" description="Polar residues" evidence="1">
    <location>
        <begin position="1"/>
        <end position="25"/>
    </location>
</feature>
<evidence type="ECO:0000313" key="3">
    <source>
        <dbReference type="EMBL" id="TFK42883.1"/>
    </source>
</evidence>
<feature type="compositionally biased region" description="Acidic residues" evidence="1">
    <location>
        <begin position="426"/>
        <end position="440"/>
    </location>
</feature>
<proteinExistence type="predicted"/>
<feature type="region of interest" description="Disordered" evidence="1">
    <location>
        <begin position="969"/>
        <end position="1032"/>
    </location>
</feature>
<feature type="region of interest" description="Disordered" evidence="1">
    <location>
        <begin position="1"/>
        <end position="77"/>
    </location>
</feature>
<evidence type="ECO:0000259" key="2">
    <source>
        <dbReference type="Pfam" id="PF25318"/>
    </source>
</evidence>
<accession>A0A5C3MDP8</accession>
<evidence type="ECO:0000313" key="4">
    <source>
        <dbReference type="Proteomes" id="UP000308652"/>
    </source>
</evidence>
<feature type="region of interest" description="Disordered" evidence="1">
    <location>
        <begin position="231"/>
        <end position="298"/>
    </location>
</feature>
<dbReference type="EMBL" id="ML213592">
    <property type="protein sequence ID" value="TFK42883.1"/>
    <property type="molecule type" value="Genomic_DNA"/>
</dbReference>
<feature type="compositionally biased region" description="Polar residues" evidence="1">
    <location>
        <begin position="59"/>
        <end position="77"/>
    </location>
</feature>
<dbReference type="STRING" id="68775.A0A5C3MDP8"/>
<feature type="domain" description="GDS1 winged helix" evidence="2">
    <location>
        <begin position="92"/>
        <end position="166"/>
    </location>
</feature>
<dbReference type="AlphaFoldDB" id="A0A5C3MDP8"/>
<sequence>MEPAPNTISPPNTLADSRLPNTKHSYGTRIRQNIILKPSIRLRHDPTPMHQPPRKHRQSSAPKQSTPPTIEHIPQNNNHNYPDFPPPHIVLHPDDASSKIFLAIARSFLSVDNRAMTIKDLSEMTVHFGYVCQNVSAASQAITSYIRAHLQRCETEQDCPLLLRHVLSGTPSDDDLLPALHSRSGGAHCAVNIENRVTNFRRGTTVWYLSRATGAPCPFARAGIRLCDYTEHGKTGPLPPPSKKEKRKLKERQRLEQQQQCGQKRKRSLRGCTARDSGSESDTDADKPPPKVKLTLRLKPLLAKAGSSSNSGGRRLISYARHDVSSDSSDSDSDSDMSVNSSDEESHKKDEEEPWSLPPYPRHSISIPCYTPCSEAPYPPFFTEASTSQLKDPFRRSPSIPYSIGSPPPESDEDEDFHVSMTAEDREWDADLDSEGDGETMWESPGPRSPSAPLIYPVAQVAVKEEPRDVQGMLDAWEDFDSSIADAKVAEVIAQAAATVLDAEVLGKVKVEALDTWDWDSNQRLSTSPEWGVSPMDEPMVKQEDLDIDSLFPASSSFADSSSPLSPISSLSSQFSAFSYADSPLAHRGSHRYDEDDVPSTARPSTASRPRAKTVPARSPFFKPTDSVASTSYSLPPTSHADSIASPLDLVASESNSLLPPPLSATQTLATLIQSMSVHSPTTSTPPSFSPQPPPACVSPQETRCKSSFSSAPSDVVVVHTCQPCAPTITATQIEDISVYQMMLGPSLLLRRIDTDFVNLSPIMAYCSVQQPILTTIPNATVITKGSPLVSGTWVPLAAAQTFVKENALPTSLLDAFLSDSLYERFPKALQDFHRSNAPARMLNQFGRHFASTLHATQVVGAEFQRGGGSWERNGTVMPISAPFVLSAALTVDKHQEEPEPPLNATEQEMFHELCVIPDWEKENSGSVHEAIQVDQPEPPKSPTNAPVEPSAPVNQRMQISIPAAASLDLFRPPSPLTPPPDEDVPALPVVAPQPPPERSGRPLRRSRRVADAAAAQSQSHTRGRGSRNSLS</sequence>
<dbReference type="InterPro" id="IPR036887">
    <property type="entry name" value="HTH_APSES_sf"/>
</dbReference>
<dbReference type="OrthoDB" id="5597783at2759"/>
<keyword evidence="4" id="KW-1185">Reference proteome</keyword>
<feature type="region of interest" description="Disordered" evidence="1">
    <location>
        <begin position="925"/>
        <end position="952"/>
    </location>
</feature>
<protein>
    <recommendedName>
        <fullName evidence="2">GDS1 winged helix domain-containing protein</fullName>
    </recommendedName>
</protein>
<dbReference type="Proteomes" id="UP000308652">
    <property type="component" value="Unassembled WGS sequence"/>
</dbReference>
<organism evidence="3 4">
    <name type="scientific">Crucibulum laeve</name>
    <dbReference type="NCBI Taxonomy" id="68775"/>
    <lineage>
        <taxon>Eukaryota</taxon>
        <taxon>Fungi</taxon>
        <taxon>Dikarya</taxon>
        <taxon>Basidiomycota</taxon>
        <taxon>Agaricomycotina</taxon>
        <taxon>Agaricomycetes</taxon>
        <taxon>Agaricomycetidae</taxon>
        <taxon>Agaricales</taxon>
        <taxon>Agaricineae</taxon>
        <taxon>Nidulariaceae</taxon>
        <taxon>Crucibulum</taxon>
    </lineage>
</organism>
<feature type="compositionally biased region" description="Polar residues" evidence="1">
    <location>
        <begin position="1017"/>
        <end position="1032"/>
    </location>
</feature>
<reference evidence="3 4" key="1">
    <citation type="journal article" date="2019" name="Nat. Ecol. Evol.">
        <title>Megaphylogeny resolves global patterns of mushroom evolution.</title>
        <authorList>
            <person name="Varga T."/>
            <person name="Krizsan K."/>
            <person name="Foldi C."/>
            <person name="Dima B."/>
            <person name="Sanchez-Garcia M."/>
            <person name="Sanchez-Ramirez S."/>
            <person name="Szollosi G.J."/>
            <person name="Szarkandi J.G."/>
            <person name="Papp V."/>
            <person name="Albert L."/>
            <person name="Andreopoulos W."/>
            <person name="Angelini C."/>
            <person name="Antonin V."/>
            <person name="Barry K.W."/>
            <person name="Bougher N.L."/>
            <person name="Buchanan P."/>
            <person name="Buyck B."/>
            <person name="Bense V."/>
            <person name="Catcheside P."/>
            <person name="Chovatia M."/>
            <person name="Cooper J."/>
            <person name="Damon W."/>
            <person name="Desjardin D."/>
            <person name="Finy P."/>
            <person name="Geml J."/>
            <person name="Haridas S."/>
            <person name="Hughes K."/>
            <person name="Justo A."/>
            <person name="Karasinski D."/>
            <person name="Kautmanova I."/>
            <person name="Kiss B."/>
            <person name="Kocsube S."/>
            <person name="Kotiranta H."/>
            <person name="LaButti K.M."/>
            <person name="Lechner B.E."/>
            <person name="Liimatainen K."/>
            <person name="Lipzen A."/>
            <person name="Lukacs Z."/>
            <person name="Mihaltcheva S."/>
            <person name="Morgado L.N."/>
            <person name="Niskanen T."/>
            <person name="Noordeloos M.E."/>
            <person name="Ohm R.A."/>
            <person name="Ortiz-Santana B."/>
            <person name="Ovrebo C."/>
            <person name="Racz N."/>
            <person name="Riley R."/>
            <person name="Savchenko A."/>
            <person name="Shiryaev A."/>
            <person name="Soop K."/>
            <person name="Spirin V."/>
            <person name="Szebenyi C."/>
            <person name="Tomsovsky M."/>
            <person name="Tulloss R.E."/>
            <person name="Uehling J."/>
            <person name="Grigoriev I.V."/>
            <person name="Vagvolgyi C."/>
            <person name="Papp T."/>
            <person name="Martin F.M."/>
            <person name="Miettinen O."/>
            <person name="Hibbett D.S."/>
            <person name="Nagy L.G."/>
        </authorList>
    </citation>
    <scope>NUCLEOTIDE SEQUENCE [LARGE SCALE GENOMIC DNA]</scope>
    <source>
        <strain evidence="3 4">CBS 166.37</strain>
    </source>
</reference>
<name>A0A5C3MDP8_9AGAR</name>
<dbReference type="Pfam" id="PF25318">
    <property type="entry name" value="WHD_GDS1"/>
    <property type="match status" value="1"/>
</dbReference>
<evidence type="ECO:0000256" key="1">
    <source>
        <dbReference type="SAM" id="MobiDB-lite"/>
    </source>
</evidence>
<dbReference type="PANTHER" id="PTHR24216">
    <property type="entry name" value="PAXILLIN-RELATED"/>
    <property type="match status" value="1"/>
</dbReference>
<dbReference type="InterPro" id="IPR057511">
    <property type="entry name" value="WH_GDS1"/>
</dbReference>
<feature type="region of interest" description="Disordered" evidence="1">
    <location>
        <begin position="384"/>
        <end position="450"/>
    </location>
</feature>
<dbReference type="PANTHER" id="PTHR24216:SF65">
    <property type="entry name" value="PAXILLIN-LIKE PROTEIN 1"/>
    <property type="match status" value="1"/>
</dbReference>
<feature type="region of interest" description="Disordered" evidence="1">
    <location>
        <begin position="589"/>
        <end position="623"/>
    </location>
</feature>
<dbReference type="SUPFAM" id="SSF54616">
    <property type="entry name" value="DNA-binding domain of Mlu1-box binding protein MBP1"/>
    <property type="match status" value="1"/>
</dbReference>
<feature type="region of interest" description="Disordered" evidence="1">
    <location>
        <begin position="322"/>
        <end position="361"/>
    </location>
</feature>
<gene>
    <name evidence="3" type="ORF">BDQ12DRAFT_644791</name>
</gene>
<dbReference type="Gene3D" id="3.10.260.10">
    <property type="entry name" value="Transcription regulator HTH, APSES-type DNA-binding domain"/>
    <property type="match status" value="1"/>
</dbReference>